<dbReference type="EMBL" id="CAADJD010000001">
    <property type="protein sequence ID" value="VFS54840.1"/>
    <property type="molecule type" value="Genomic_DNA"/>
</dbReference>
<organism evidence="1 2">
    <name type="scientific">Kluyvera cryocrescens</name>
    <name type="common">Kluyvera citrophila</name>
    <dbReference type="NCBI Taxonomy" id="580"/>
    <lineage>
        <taxon>Bacteria</taxon>
        <taxon>Pseudomonadati</taxon>
        <taxon>Pseudomonadota</taxon>
        <taxon>Gammaproteobacteria</taxon>
        <taxon>Enterobacterales</taxon>
        <taxon>Enterobacteriaceae</taxon>
        <taxon>Kluyvera</taxon>
    </lineage>
</organism>
<proteinExistence type="predicted"/>
<dbReference type="Proteomes" id="UP000401081">
    <property type="component" value="Unassembled WGS sequence"/>
</dbReference>
<evidence type="ECO:0000313" key="2">
    <source>
        <dbReference type="Proteomes" id="UP000401081"/>
    </source>
</evidence>
<keyword evidence="2" id="KW-1185">Reference proteome</keyword>
<dbReference type="AlphaFoldDB" id="A0A485A2R8"/>
<protein>
    <submittedName>
        <fullName evidence="1">Uncharacterized protein</fullName>
    </submittedName>
</protein>
<sequence>MRVWYGLTATNASMFYNSAPERLFFGGLGERQSPTDVKYSLAELFRHLSSFFDTQSLSKL</sequence>
<reference evidence="1 2" key="1">
    <citation type="submission" date="2019-03" db="EMBL/GenBank/DDBJ databases">
        <authorList>
            <consortium name="Pathogen Informatics"/>
        </authorList>
    </citation>
    <scope>NUCLEOTIDE SEQUENCE [LARGE SCALE GENOMIC DNA]</scope>
    <source>
        <strain evidence="1 2">NCTC12993</strain>
    </source>
</reference>
<gene>
    <name evidence="1" type="ORF">NCTC12993_00048</name>
</gene>
<name>A0A485A2R8_KLUCR</name>
<evidence type="ECO:0000313" key="1">
    <source>
        <dbReference type="EMBL" id="VFS54840.1"/>
    </source>
</evidence>
<accession>A0A485A2R8</accession>